<sequence length="420" mass="45733">MKSPITKVCLALTISFSAALTHTYADDELIVISEQVAPSQYPVAVMPFSEAHQMSHYLSLAGLGTTHQNLPQHTQTNSDILNNLTAWRNRGFEYIILAQSHQILGNKLAINYEIIDTANGLVSVKHTQISDNHPASIQAAYRQISDTIYQIITGQPSDLMGKIAYVEESGSPQNKISSLKLIDPSGQLIRTLDTVNGSIITPTFSPDGLSIAYSVQTKNNLPIIYIVSVSGGTPKLVTPFWGHNLAPSFSPDGGSILFSGSHENNNPNIYRLNLHTNHLDTLTTFNGAENAPNYLADASGFIYTADKGTRRQSLYRYDFGTTHSTQIASYATNPRLSPDGSKLVYLSGGQIIIANTKGRIQQSFRVLGTDVSASFSPSGTRIIYTSNQGNKNQLMIRSLSSNAIRTIPTSGTVRDPIWSK</sequence>
<accession>A0A3A9RVI0</accession>
<gene>
    <name evidence="2" type="ORF">EJK53_1106</name>
</gene>
<evidence type="ECO:0000313" key="3">
    <source>
        <dbReference type="Proteomes" id="UP000280228"/>
    </source>
</evidence>
<dbReference type="GeneID" id="66585596"/>
<evidence type="ECO:0000313" key="2">
    <source>
        <dbReference type="EMBL" id="AZQ93634.1"/>
    </source>
</evidence>
<protein>
    <submittedName>
        <fullName evidence="2">WD40-like Beta Propeller Repeat family protein</fullName>
    </submittedName>
</protein>
<evidence type="ECO:0000256" key="1">
    <source>
        <dbReference type="ARBA" id="ARBA00009820"/>
    </source>
</evidence>
<dbReference type="KEGG" id="mcat:MC25239_00977"/>
<reference evidence="2 3" key="1">
    <citation type="submission" date="2018-12" db="EMBL/GenBank/DDBJ databases">
        <title>Persistence of Moraxella catarrhalis in Chronic Obstructive Pulmonary Disease and Regulation of the Hag/MID Adhesin.</title>
        <authorList>
            <person name="Murphy T."/>
            <person name="Zhao X."/>
            <person name="Vyas G."/>
            <person name="Aluvathingal J."/>
            <person name="Nadendla S."/>
            <person name="Tallon L."/>
            <person name="Tettelin H."/>
        </authorList>
    </citation>
    <scope>NUCLEOTIDE SEQUENCE [LARGE SCALE GENOMIC DNA]</scope>
    <source>
        <strain evidence="2 3">46P58B1</strain>
    </source>
</reference>
<name>A0A3A9RVI0_MORCA</name>
<dbReference type="Gene3D" id="3.40.50.10070">
    <property type="entry name" value="TolB, N-terminal domain"/>
    <property type="match status" value="1"/>
</dbReference>
<dbReference type="SUPFAM" id="SSF69304">
    <property type="entry name" value="Tricorn protease N-terminal domain"/>
    <property type="match status" value="1"/>
</dbReference>
<dbReference type="RefSeq" id="WP_003659833.1">
    <property type="nucleotide sequence ID" value="NZ_CP007669.1"/>
</dbReference>
<comment type="similarity">
    <text evidence="1">Belongs to the TolB family.</text>
</comment>
<dbReference type="Pfam" id="PF07676">
    <property type="entry name" value="PD40"/>
    <property type="match status" value="4"/>
</dbReference>
<dbReference type="InterPro" id="IPR011659">
    <property type="entry name" value="WD40"/>
</dbReference>
<dbReference type="Proteomes" id="UP000280228">
    <property type="component" value="Chromosome"/>
</dbReference>
<dbReference type="Gene3D" id="2.120.10.30">
    <property type="entry name" value="TolB, C-terminal domain"/>
    <property type="match status" value="1"/>
</dbReference>
<organism evidence="2 3">
    <name type="scientific">Moraxella catarrhalis</name>
    <name type="common">Branhamella catarrhalis</name>
    <dbReference type="NCBI Taxonomy" id="480"/>
    <lineage>
        <taxon>Bacteria</taxon>
        <taxon>Pseudomonadati</taxon>
        <taxon>Pseudomonadota</taxon>
        <taxon>Gammaproteobacteria</taxon>
        <taxon>Moraxellales</taxon>
        <taxon>Moraxellaceae</taxon>
        <taxon>Moraxella</taxon>
    </lineage>
</organism>
<dbReference type="EMBL" id="CP034662">
    <property type="protein sequence ID" value="AZQ93634.1"/>
    <property type="molecule type" value="Genomic_DNA"/>
</dbReference>
<dbReference type="InterPro" id="IPR011042">
    <property type="entry name" value="6-blade_b-propeller_TolB-like"/>
</dbReference>
<dbReference type="SUPFAM" id="SSF52964">
    <property type="entry name" value="TolB, N-terminal domain"/>
    <property type="match status" value="1"/>
</dbReference>
<dbReference type="PANTHER" id="PTHR36842">
    <property type="entry name" value="PROTEIN TOLB HOMOLOG"/>
    <property type="match status" value="1"/>
</dbReference>
<proteinExistence type="inferred from homology"/>
<dbReference type="KEGG" id="mcs:DR90_910"/>
<dbReference type="AlphaFoldDB" id="A0A3A9RVI0"/>
<dbReference type="PANTHER" id="PTHR36842:SF1">
    <property type="entry name" value="PROTEIN TOLB"/>
    <property type="match status" value="1"/>
</dbReference>